<protein>
    <submittedName>
        <fullName evidence="2">Serine hydrolase</fullName>
    </submittedName>
</protein>
<feature type="domain" description="Beta-lactamase-related" evidence="1">
    <location>
        <begin position="114"/>
        <end position="401"/>
    </location>
</feature>
<dbReference type="Gene3D" id="3.40.710.10">
    <property type="entry name" value="DD-peptidase/beta-lactamase superfamily"/>
    <property type="match status" value="1"/>
</dbReference>
<organism evidence="2 3">
    <name type="scientific">Phreatobacter aquaticus</name>
    <dbReference type="NCBI Taxonomy" id="2570229"/>
    <lineage>
        <taxon>Bacteria</taxon>
        <taxon>Pseudomonadati</taxon>
        <taxon>Pseudomonadota</taxon>
        <taxon>Alphaproteobacteria</taxon>
        <taxon>Hyphomicrobiales</taxon>
        <taxon>Phreatobacteraceae</taxon>
        <taxon>Phreatobacter</taxon>
    </lineage>
</organism>
<evidence type="ECO:0000313" key="2">
    <source>
        <dbReference type="EMBL" id="QCK86185.1"/>
    </source>
</evidence>
<dbReference type="InterPro" id="IPR050789">
    <property type="entry name" value="Diverse_Enzym_Activities"/>
</dbReference>
<proteinExistence type="predicted"/>
<evidence type="ECO:0000259" key="1">
    <source>
        <dbReference type="Pfam" id="PF00144"/>
    </source>
</evidence>
<dbReference type="InterPro" id="IPR001466">
    <property type="entry name" value="Beta-lactam-related"/>
</dbReference>
<keyword evidence="3" id="KW-1185">Reference proteome</keyword>
<keyword evidence="2" id="KW-0378">Hydrolase</keyword>
<accession>A0A4D7QH21</accession>
<dbReference type="SUPFAM" id="SSF56601">
    <property type="entry name" value="beta-lactamase/transpeptidase-like"/>
    <property type="match status" value="1"/>
</dbReference>
<dbReference type="EMBL" id="CP039865">
    <property type="protein sequence ID" value="QCK86185.1"/>
    <property type="molecule type" value="Genomic_DNA"/>
</dbReference>
<dbReference type="GO" id="GO:0016787">
    <property type="term" value="F:hydrolase activity"/>
    <property type="evidence" value="ECO:0007669"/>
    <property type="project" value="UniProtKB-KW"/>
</dbReference>
<dbReference type="PANTHER" id="PTHR43283">
    <property type="entry name" value="BETA-LACTAMASE-RELATED"/>
    <property type="match status" value="1"/>
</dbReference>
<dbReference type="OrthoDB" id="9814204at2"/>
<dbReference type="KEGG" id="paqt:E8L99_10685"/>
<dbReference type="PANTHER" id="PTHR43283:SF7">
    <property type="entry name" value="BETA-LACTAMASE-RELATED DOMAIN-CONTAINING PROTEIN"/>
    <property type="match status" value="1"/>
</dbReference>
<reference evidence="2 3" key="1">
    <citation type="submission" date="2019-04" db="EMBL/GenBank/DDBJ databases">
        <title>Phreatobacter aquaticus sp. nov.</title>
        <authorList>
            <person name="Choi A."/>
            <person name="Baek K."/>
        </authorList>
    </citation>
    <scope>NUCLEOTIDE SEQUENCE [LARGE SCALE GENOMIC DNA]</scope>
    <source>
        <strain evidence="2 3">NMCR1094</strain>
    </source>
</reference>
<sequence>MSGPNPGASLMSAAATPIPTAAETDPEVLGWMKGFPPAEDRTITFENGSFRSFPELRWAWSNIRQLVPTVNVWRGPGPASALPRAERAIGGSRSTTMDGRPMTFDQMLQETYADGIAVLHKGKLVYERYFGALKPHKPHIGMSVTKSFTGTLAGILVAEGKIDPKAPVTDYVPELKASAFGDASVRQVMDMTTGLKYTEIYTDKNSDVWGLRKANGMAPREPGYQGATTIFDFLCAQEKQGEHGQVFAYKTVNTDVLAWICRRASGMTLSDLLSDRIWAPMGAEEDAHYHVDRIGTESGGGGLSTTLRDLARFGETMRNHGHFNGRQIVPASVVEDIERGADPAQFAPAGYPTLPGASYRNQWWVSHNAHGAYMARGVYGQGIYIDPKAEMVIARYASHPAAGNAANDPITLPAYMALAKDLIAEG</sequence>
<dbReference type="Pfam" id="PF00144">
    <property type="entry name" value="Beta-lactamase"/>
    <property type="match status" value="1"/>
</dbReference>
<evidence type="ECO:0000313" key="3">
    <source>
        <dbReference type="Proteomes" id="UP000298588"/>
    </source>
</evidence>
<gene>
    <name evidence="2" type="ORF">E8L99_10685</name>
</gene>
<dbReference type="AlphaFoldDB" id="A0A4D7QH21"/>
<dbReference type="Proteomes" id="UP000298588">
    <property type="component" value="Chromosome"/>
</dbReference>
<dbReference type="InterPro" id="IPR012338">
    <property type="entry name" value="Beta-lactam/transpept-like"/>
</dbReference>
<name>A0A4D7QH21_9HYPH</name>